<dbReference type="PANTHER" id="PTHR33678">
    <property type="entry name" value="BLL1576 PROTEIN"/>
    <property type="match status" value="1"/>
</dbReference>
<dbReference type="InterPro" id="IPR039552">
    <property type="entry name" value="IS66_C"/>
</dbReference>
<reference evidence="6 7" key="1">
    <citation type="submission" date="2018-01" db="EMBL/GenBank/DDBJ databases">
        <authorList>
            <person name="Gaut B.S."/>
            <person name="Morton B.R."/>
            <person name="Clegg M.T."/>
            <person name="Duvall M.R."/>
        </authorList>
    </citation>
    <scope>NUCLEOTIDE SEQUENCE [LARGE SCALE GENOMIC DNA]</scope>
    <source>
        <strain evidence="6">Cupriavidus taiwanensis cmp 52</strain>
    </source>
</reference>
<evidence type="ECO:0000313" key="7">
    <source>
        <dbReference type="Proteomes" id="UP000256805"/>
    </source>
</evidence>
<evidence type="ECO:0000259" key="4">
    <source>
        <dbReference type="Pfam" id="PF13007"/>
    </source>
</evidence>
<organism evidence="6 7">
    <name type="scientific">Cupriavidus taiwanensis</name>
    <dbReference type="NCBI Taxonomy" id="164546"/>
    <lineage>
        <taxon>Bacteria</taxon>
        <taxon>Pseudomonadati</taxon>
        <taxon>Pseudomonadota</taxon>
        <taxon>Betaproteobacteria</taxon>
        <taxon>Burkholderiales</taxon>
        <taxon>Burkholderiaceae</taxon>
        <taxon>Cupriavidus</taxon>
    </lineage>
</organism>
<dbReference type="Pfam" id="PF13005">
    <property type="entry name" value="zf-IS66"/>
    <property type="match status" value="1"/>
</dbReference>
<dbReference type="PANTHER" id="PTHR33678:SF1">
    <property type="entry name" value="BLL1576 PROTEIN"/>
    <property type="match status" value="1"/>
</dbReference>
<evidence type="ECO:0000259" key="3">
    <source>
        <dbReference type="Pfam" id="PF13005"/>
    </source>
</evidence>
<dbReference type="NCBIfam" id="NF033517">
    <property type="entry name" value="transpos_IS66"/>
    <property type="match status" value="2"/>
</dbReference>
<dbReference type="InterPro" id="IPR004291">
    <property type="entry name" value="Transposase_IS66_central"/>
</dbReference>
<keyword evidence="1" id="KW-0175">Coiled coil</keyword>
<dbReference type="InterPro" id="IPR024474">
    <property type="entry name" value="Znf_dom_IS66"/>
</dbReference>
<evidence type="ECO:0000313" key="6">
    <source>
        <dbReference type="EMBL" id="SPS02792.1"/>
    </source>
</evidence>
<dbReference type="Pfam" id="PF13817">
    <property type="entry name" value="DDE_Tnp_IS66_C"/>
    <property type="match status" value="1"/>
</dbReference>
<dbReference type="Pfam" id="PF13007">
    <property type="entry name" value="LZ_Tnp_IS66"/>
    <property type="match status" value="1"/>
</dbReference>
<feature type="coiled-coil region" evidence="1">
    <location>
        <begin position="58"/>
        <end position="85"/>
    </location>
</feature>
<dbReference type="EMBL" id="OVTA01000095">
    <property type="protein sequence ID" value="SPS02792.1"/>
    <property type="molecule type" value="Genomic_DNA"/>
</dbReference>
<dbReference type="InterPro" id="IPR052344">
    <property type="entry name" value="Transposase-related"/>
</dbReference>
<name>A0A375JDB4_9BURK</name>
<gene>
    <name evidence="6" type="ORF">CBM2634_U300008</name>
</gene>
<evidence type="ECO:0000259" key="5">
    <source>
        <dbReference type="Pfam" id="PF13817"/>
    </source>
</evidence>
<dbReference type="Pfam" id="PF03050">
    <property type="entry name" value="DDE_Tnp_IS66"/>
    <property type="match status" value="1"/>
</dbReference>
<sequence length="506" mass="56517">MTTANAYPDDLEALKAMLLERDARIGHLQDVVESQKAATPTDKAEIEHPKLLIAKLRRMQFGRRSEKLDRQIKQLELRLEELEADEGAAPIEIPRTPRTAPEQVQRKPLLEHLPRETLTHWPESRDTSTACGAPMKQLGEDGSEQLEYVPASFRVIRHVRPKLACSCCDHITQAAAPSRPIERGMAGPGLLAHVLVAKFADHLPLYRQSVIYAREGVELDRSLLAKWVGHSAALLQPLVDALRRHVMAATKLHADDTPVPVLAPGTGKTKTGCHPQQHLESFNGTLQADAYGGNRAIYETGRVAEAACWAHARRQFYELHAARPNALNTEALERIGARYKIEEQIRGKPPDERRAYRQARARPLLDQLHAWLSAKLGTLSRKSDTSRAILYALNRWEALTRYCDDGRLEIDNLPVERALRGVAIGRRNYLFAGADSGGERAAAIYRLIGTAKLNGVDPEAYLRFVLARIADHPTNRVDELTPWVVAEQLATPEYTALATRYPQEGK</sequence>
<feature type="domain" description="Transposase IS66 C-terminal" evidence="5">
    <location>
        <begin position="447"/>
        <end position="483"/>
    </location>
</feature>
<evidence type="ECO:0000256" key="1">
    <source>
        <dbReference type="SAM" id="Coils"/>
    </source>
</evidence>
<feature type="domain" description="Transposase IS66 zinc-finger binding" evidence="3">
    <location>
        <begin position="130"/>
        <end position="169"/>
    </location>
</feature>
<proteinExistence type="predicted"/>
<feature type="domain" description="Transposase TnpC homeodomain" evidence="4">
    <location>
        <begin position="51"/>
        <end position="117"/>
    </location>
</feature>
<accession>A0A375JDB4</accession>
<dbReference type="Proteomes" id="UP000256805">
    <property type="component" value="Unassembled WGS sequence"/>
</dbReference>
<dbReference type="AlphaFoldDB" id="A0A375JDB4"/>
<feature type="domain" description="Transposase IS66 central" evidence="2">
    <location>
        <begin position="272"/>
        <end position="439"/>
    </location>
</feature>
<protein>
    <submittedName>
        <fullName evidence="6">Transposase, IS66 family</fullName>
    </submittedName>
</protein>
<evidence type="ECO:0000259" key="2">
    <source>
        <dbReference type="Pfam" id="PF03050"/>
    </source>
</evidence>
<dbReference type="InterPro" id="IPR024463">
    <property type="entry name" value="Transposase_TnpC_homeodom"/>
</dbReference>